<dbReference type="GO" id="GO:0043190">
    <property type="term" value="C:ATP-binding cassette (ABC) transporter complex"/>
    <property type="evidence" value="ECO:0007669"/>
    <property type="project" value="InterPro"/>
</dbReference>
<protein>
    <recommendedName>
        <fullName evidence="5">Transport permease protein</fullName>
    </recommendedName>
</protein>
<dbReference type="InterPro" id="IPR013525">
    <property type="entry name" value="ABC2_TM"/>
</dbReference>
<feature type="transmembrane region" description="Helical" evidence="5">
    <location>
        <begin position="20"/>
        <end position="41"/>
    </location>
</feature>
<dbReference type="GO" id="GO:0140359">
    <property type="term" value="F:ABC-type transporter activity"/>
    <property type="evidence" value="ECO:0007669"/>
    <property type="project" value="InterPro"/>
</dbReference>
<accession>A0A2M6W0L2</accession>
<dbReference type="EMBL" id="PFBZ01000157">
    <property type="protein sequence ID" value="PIT86352.1"/>
    <property type="molecule type" value="Genomic_DNA"/>
</dbReference>
<keyword evidence="5" id="KW-1003">Cell membrane</keyword>
<dbReference type="PRINTS" id="PR00164">
    <property type="entry name" value="ABC2TRNSPORT"/>
</dbReference>
<feature type="transmembrane region" description="Helical" evidence="5">
    <location>
        <begin position="171"/>
        <end position="189"/>
    </location>
</feature>
<dbReference type="PIRSF" id="PIRSF006648">
    <property type="entry name" value="DrrB"/>
    <property type="match status" value="1"/>
</dbReference>
<keyword evidence="3 5" id="KW-1133">Transmembrane helix</keyword>
<dbReference type="InterPro" id="IPR000412">
    <property type="entry name" value="ABC_2_transport"/>
</dbReference>
<feature type="transmembrane region" description="Helical" evidence="5">
    <location>
        <begin position="47"/>
        <end position="67"/>
    </location>
</feature>
<keyword evidence="2 5" id="KW-0812">Transmembrane</keyword>
<evidence type="ECO:0000259" key="6">
    <source>
        <dbReference type="PROSITE" id="PS51012"/>
    </source>
</evidence>
<evidence type="ECO:0000256" key="5">
    <source>
        <dbReference type="RuleBase" id="RU361157"/>
    </source>
</evidence>
<name>A0A2M6W0L2_9BACT</name>
<dbReference type="PANTHER" id="PTHR43332">
    <property type="entry name" value="INNER MEMBRANE TRANSPORT PERMEASE YADH-RELATED"/>
    <property type="match status" value="1"/>
</dbReference>
<keyword evidence="5" id="KW-0813">Transport</keyword>
<dbReference type="InterPro" id="IPR047817">
    <property type="entry name" value="ABC2_TM_bact-type"/>
</dbReference>
<evidence type="ECO:0000256" key="4">
    <source>
        <dbReference type="ARBA" id="ARBA00023136"/>
    </source>
</evidence>
<proteinExistence type="inferred from homology"/>
<evidence type="ECO:0000313" key="7">
    <source>
        <dbReference type="EMBL" id="PIT86352.1"/>
    </source>
</evidence>
<feature type="transmembrane region" description="Helical" evidence="5">
    <location>
        <begin position="135"/>
        <end position="159"/>
    </location>
</feature>
<dbReference type="Proteomes" id="UP000229362">
    <property type="component" value="Unassembled WGS sequence"/>
</dbReference>
<sequence>MMPLYTFVSREVQRFMRVAIQTLVSPWINAVLYIFIFGFVVGSQINLIAGIPYIMFVLPGILMLNLISSSFSQTSSSLYFQRFAKHIEEILVAPLSNAQIVLGYMTAGVLRSAIVAVGILLIAILFHAASMFHVGWFLFYVIAVSIIFSFVGLLVGLWAKSFEQLSILNTFIITPFTFLGGMFNSIAMLPEQMQTIVRLNPFFYFVSGLRYSMTGVQETNLLLGAGIMLALMATLGSLTVYLFHIGWRIRG</sequence>
<dbReference type="PANTHER" id="PTHR43332:SF2">
    <property type="entry name" value="INNER MEMBRANE TRANSPORT PERMEASE YADH"/>
    <property type="match status" value="1"/>
</dbReference>
<comment type="subcellular location">
    <subcellularLocation>
        <location evidence="5">Cell membrane</location>
        <topology evidence="5">Multi-pass membrane protein</topology>
    </subcellularLocation>
    <subcellularLocation>
        <location evidence="1">Membrane</location>
        <topology evidence="1">Multi-pass membrane protein</topology>
    </subcellularLocation>
</comment>
<keyword evidence="4 5" id="KW-0472">Membrane</keyword>
<comment type="caution">
    <text evidence="7">The sequence shown here is derived from an EMBL/GenBank/DDBJ whole genome shotgun (WGS) entry which is preliminary data.</text>
</comment>
<feature type="transmembrane region" description="Helical" evidence="5">
    <location>
        <begin position="109"/>
        <end position="129"/>
    </location>
</feature>
<evidence type="ECO:0000256" key="1">
    <source>
        <dbReference type="ARBA" id="ARBA00004141"/>
    </source>
</evidence>
<gene>
    <name evidence="7" type="ORF">COU33_03640</name>
</gene>
<reference evidence="8" key="1">
    <citation type="submission" date="2017-09" db="EMBL/GenBank/DDBJ databases">
        <title>Depth-based differentiation of microbial function through sediment-hosted aquifers and enrichment of novel symbionts in the deep terrestrial subsurface.</title>
        <authorList>
            <person name="Probst A.J."/>
            <person name="Ladd B."/>
            <person name="Jarett J.K."/>
            <person name="Geller-Mcgrath D.E."/>
            <person name="Sieber C.M.K."/>
            <person name="Emerson J.B."/>
            <person name="Anantharaman K."/>
            <person name="Thomas B.C."/>
            <person name="Malmstrom R."/>
            <person name="Stieglmeier M."/>
            <person name="Klingl A."/>
            <person name="Woyke T."/>
            <person name="Ryan C.M."/>
            <person name="Banfield J.F."/>
        </authorList>
    </citation>
    <scope>NUCLEOTIDE SEQUENCE [LARGE SCALE GENOMIC DNA]</scope>
</reference>
<evidence type="ECO:0000256" key="2">
    <source>
        <dbReference type="ARBA" id="ARBA00022692"/>
    </source>
</evidence>
<dbReference type="AlphaFoldDB" id="A0A2M6W0L2"/>
<feature type="transmembrane region" description="Helical" evidence="5">
    <location>
        <begin position="221"/>
        <end position="243"/>
    </location>
</feature>
<feature type="domain" description="ABC transmembrane type-2" evidence="6">
    <location>
        <begin position="17"/>
        <end position="246"/>
    </location>
</feature>
<evidence type="ECO:0000256" key="3">
    <source>
        <dbReference type="ARBA" id="ARBA00022989"/>
    </source>
</evidence>
<dbReference type="NCBIfam" id="NF011648">
    <property type="entry name" value="PRK15066.1"/>
    <property type="match status" value="1"/>
</dbReference>
<evidence type="ECO:0000313" key="8">
    <source>
        <dbReference type="Proteomes" id="UP000229362"/>
    </source>
</evidence>
<organism evidence="7 8">
    <name type="scientific">Candidatus Magasanikbacteria bacterium CG10_big_fil_rev_8_21_14_0_10_43_6</name>
    <dbReference type="NCBI Taxonomy" id="1974650"/>
    <lineage>
        <taxon>Bacteria</taxon>
        <taxon>Candidatus Magasanikiibacteriota</taxon>
    </lineage>
</organism>
<dbReference type="InterPro" id="IPR052522">
    <property type="entry name" value="ABC-2_transport_permease"/>
</dbReference>
<dbReference type="Pfam" id="PF01061">
    <property type="entry name" value="ABC2_membrane"/>
    <property type="match status" value="1"/>
</dbReference>
<dbReference type="PROSITE" id="PS51012">
    <property type="entry name" value="ABC_TM2"/>
    <property type="match status" value="1"/>
</dbReference>
<comment type="similarity">
    <text evidence="5">Belongs to the ABC-2 integral membrane protein family.</text>
</comment>